<dbReference type="GO" id="GO:0005524">
    <property type="term" value="F:ATP binding"/>
    <property type="evidence" value="ECO:0007669"/>
    <property type="project" value="UniProtKB-UniRule"/>
</dbReference>
<dbReference type="InterPro" id="IPR014729">
    <property type="entry name" value="Rossmann-like_a/b/a_fold"/>
</dbReference>
<dbReference type="GO" id="GO:0009231">
    <property type="term" value="P:riboflavin biosynthetic process"/>
    <property type="evidence" value="ECO:0007669"/>
    <property type="project" value="InterPro"/>
</dbReference>
<dbReference type="InterPro" id="IPR023468">
    <property type="entry name" value="Riboflavin_kinase"/>
</dbReference>
<evidence type="ECO:0000256" key="5">
    <source>
        <dbReference type="ARBA" id="ARBA00022679"/>
    </source>
</evidence>
<dbReference type="InterPro" id="IPR023465">
    <property type="entry name" value="Riboflavin_kinase_dom_sf"/>
</dbReference>
<gene>
    <name evidence="16" type="ORF">X560_0759</name>
</gene>
<dbReference type="RefSeq" id="WP_059139928.1">
    <property type="nucleotide sequence ID" value="NZ_KQ130610.1"/>
</dbReference>
<dbReference type="EC" id="2.7.1.26" evidence="14"/>
<dbReference type="Proteomes" id="UP000052258">
    <property type="component" value="Unassembled WGS sequence"/>
</dbReference>
<dbReference type="EMBL" id="AZHO01000007">
    <property type="protein sequence ID" value="KMT60631.1"/>
    <property type="molecule type" value="Genomic_DNA"/>
</dbReference>
<evidence type="ECO:0000256" key="8">
    <source>
        <dbReference type="ARBA" id="ARBA00022777"/>
    </source>
</evidence>
<dbReference type="FunFam" id="2.40.30.30:FF:000004">
    <property type="entry name" value="Riboflavin biosynthesis protein"/>
    <property type="match status" value="1"/>
</dbReference>
<comment type="pathway">
    <text evidence="1 14">Cofactor biosynthesis; FAD biosynthesis; FAD from FMN: step 1/1.</text>
</comment>
<keyword evidence="5 14" id="KW-0808">Transferase</keyword>
<keyword evidence="9 14" id="KW-0274">FAD</keyword>
<dbReference type="CDD" id="cd02064">
    <property type="entry name" value="FAD_synthetase_N"/>
    <property type="match status" value="1"/>
</dbReference>
<keyword evidence="10 14" id="KW-0067">ATP-binding</keyword>
<feature type="domain" description="Riboflavin kinase" evidence="15">
    <location>
        <begin position="184"/>
        <end position="309"/>
    </location>
</feature>
<dbReference type="GO" id="GO:0008531">
    <property type="term" value="F:riboflavin kinase activity"/>
    <property type="evidence" value="ECO:0007669"/>
    <property type="project" value="UniProtKB-UniRule"/>
</dbReference>
<comment type="catalytic activity">
    <reaction evidence="12 14">
        <text>riboflavin + ATP = FMN + ADP + H(+)</text>
        <dbReference type="Rhea" id="RHEA:14357"/>
        <dbReference type="ChEBI" id="CHEBI:15378"/>
        <dbReference type="ChEBI" id="CHEBI:30616"/>
        <dbReference type="ChEBI" id="CHEBI:57986"/>
        <dbReference type="ChEBI" id="CHEBI:58210"/>
        <dbReference type="ChEBI" id="CHEBI:456216"/>
        <dbReference type="EC" id="2.7.1.26"/>
    </reaction>
</comment>
<dbReference type="InterPro" id="IPR015864">
    <property type="entry name" value="FAD_synthase"/>
</dbReference>
<keyword evidence="17" id="KW-1185">Reference proteome</keyword>
<sequence length="314" mass="36048">METIFIHHPNNITEELDPKTIALGFFDGVHRGHKEVIQRAKKIAKENNEKCAVLTFDPHPSVVLSKMRKKVKYLTPLEEKEEKIAELGVDILFVVRFTTAFSQLTPEEFVEQYLVGLNAKHVVAGFDYSYGQKGAGKMSELSEYAKGRFEVTIVDKQEAFKAKISSTNIRNYIESGELDEANELLGYPYKVRGTVIHGDKRGRTLGFPTANMRIDADYLIPKLGIYAVKFIVSGETYLGMASIGYNVTFKTDQELSIEVYILDFDREIYGESAEIEWYHFFRPEMKFNGMEGLIEQLKKDEEDTRRYFERESSI</sequence>
<keyword evidence="7 14" id="KW-0547">Nucleotide-binding</keyword>
<dbReference type="Pfam" id="PF01687">
    <property type="entry name" value="Flavokinase"/>
    <property type="match status" value="1"/>
</dbReference>
<dbReference type="SMART" id="SM00904">
    <property type="entry name" value="Flavokinase"/>
    <property type="match status" value="1"/>
</dbReference>
<dbReference type="InterPro" id="IPR015865">
    <property type="entry name" value="Riboflavin_kinase_bac/euk"/>
</dbReference>
<dbReference type="GO" id="GO:0006747">
    <property type="term" value="P:FAD biosynthetic process"/>
    <property type="evidence" value="ECO:0007669"/>
    <property type="project" value="UniProtKB-UniRule"/>
</dbReference>
<evidence type="ECO:0000256" key="9">
    <source>
        <dbReference type="ARBA" id="ARBA00022827"/>
    </source>
</evidence>
<dbReference type="PANTHER" id="PTHR22749">
    <property type="entry name" value="RIBOFLAVIN KINASE/FMN ADENYLYLTRANSFERASE"/>
    <property type="match status" value="1"/>
</dbReference>
<dbReference type="SUPFAM" id="SSF52374">
    <property type="entry name" value="Nucleotidylyl transferase"/>
    <property type="match status" value="1"/>
</dbReference>
<comment type="caution">
    <text evidence="16">The sequence shown here is derived from an EMBL/GenBank/DDBJ whole genome shotgun (WGS) entry which is preliminary data.</text>
</comment>
<evidence type="ECO:0000256" key="7">
    <source>
        <dbReference type="ARBA" id="ARBA00022741"/>
    </source>
</evidence>
<evidence type="ECO:0000256" key="3">
    <source>
        <dbReference type="ARBA" id="ARBA00022630"/>
    </source>
</evidence>
<accession>A0A0J8J8I2</accession>
<evidence type="ECO:0000313" key="17">
    <source>
        <dbReference type="Proteomes" id="UP000052258"/>
    </source>
</evidence>
<evidence type="ECO:0000256" key="1">
    <source>
        <dbReference type="ARBA" id="ARBA00004726"/>
    </source>
</evidence>
<keyword evidence="8 14" id="KW-0418">Kinase</keyword>
<dbReference type="UniPathway" id="UPA00277">
    <property type="reaction ID" value="UER00407"/>
</dbReference>
<dbReference type="UniPathway" id="UPA00276">
    <property type="reaction ID" value="UER00406"/>
</dbReference>
<evidence type="ECO:0000313" key="16">
    <source>
        <dbReference type="EMBL" id="KMT60631.1"/>
    </source>
</evidence>
<comment type="pathway">
    <text evidence="2 14">Cofactor biosynthesis; FMN biosynthesis; FMN from riboflavin (ATP route): step 1/1.</text>
</comment>
<dbReference type="GO" id="GO:0003919">
    <property type="term" value="F:FMN adenylyltransferase activity"/>
    <property type="evidence" value="ECO:0007669"/>
    <property type="project" value="UniProtKB-UniRule"/>
</dbReference>
<dbReference type="Pfam" id="PF06574">
    <property type="entry name" value="FAD_syn"/>
    <property type="match status" value="1"/>
</dbReference>
<reference evidence="16 17" key="1">
    <citation type="journal article" date="2015" name="Genome Biol. Evol.">
        <title>Comparative Genomics of Listeria Sensu Lato: Genus-Wide Differences in Evolutionary Dynamics and the Progressive Gain of Complex, Potentially Pathogenicity-Related Traits through Lateral Gene Transfer.</title>
        <authorList>
            <person name="Chiara M."/>
            <person name="Caruso M."/>
            <person name="D'Erchia A.M."/>
            <person name="Manzari C."/>
            <person name="Fraccalvieri R."/>
            <person name="Goffredo E."/>
            <person name="Latorre L."/>
            <person name="Miccolupo A."/>
            <person name="Padalino I."/>
            <person name="Santagada G."/>
            <person name="Chiocco D."/>
            <person name="Pesole G."/>
            <person name="Horner D.S."/>
            <person name="Parisi A."/>
        </authorList>
    </citation>
    <scope>NUCLEOTIDE SEQUENCE [LARGE SCALE GENOMIC DNA]</scope>
    <source>
        <strain evidence="16 17">1991</strain>
    </source>
</reference>
<dbReference type="PIRSF" id="PIRSF004491">
    <property type="entry name" value="FAD_Synth"/>
    <property type="match status" value="1"/>
</dbReference>
<dbReference type="SUPFAM" id="SSF82114">
    <property type="entry name" value="Riboflavin kinase-like"/>
    <property type="match status" value="1"/>
</dbReference>
<evidence type="ECO:0000256" key="4">
    <source>
        <dbReference type="ARBA" id="ARBA00022643"/>
    </source>
</evidence>
<keyword evidence="6 14" id="KW-0548">Nucleotidyltransferase</keyword>
<proteinExistence type="inferred from homology"/>
<keyword evidence="11" id="KW-0511">Multifunctional enzyme</keyword>
<dbReference type="PANTHER" id="PTHR22749:SF6">
    <property type="entry name" value="RIBOFLAVIN KINASE"/>
    <property type="match status" value="1"/>
</dbReference>
<dbReference type="NCBIfam" id="NF004160">
    <property type="entry name" value="PRK05627.1-3"/>
    <property type="match status" value="1"/>
</dbReference>
<evidence type="ECO:0000256" key="13">
    <source>
        <dbReference type="ARBA" id="ARBA00049494"/>
    </source>
</evidence>
<evidence type="ECO:0000256" key="10">
    <source>
        <dbReference type="ARBA" id="ARBA00022840"/>
    </source>
</evidence>
<evidence type="ECO:0000256" key="6">
    <source>
        <dbReference type="ARBA" id="ARBA00022695"/>
    </source>
</evidence>
<protein>
    <recommendedName>
        <fullName evidence="14">Riboflavin biosynthesis protein</fullName>
    </recommendedName>
    <domain>
        <recommendedName>
            <fullName evidence="14">Riboflavin kinase</fullName>
            <ecNumber evidence="14">2.7.1.26</ecNumber>
        </recommendedName>
        <alternativeName>
            <fullName evidence="14">Flavokinase</fullName>
        </alternativeName>
    </domain>
    <domain>
        <recommendedName>
            <fullName evidence="14">FMN adenylyltransferase</fullName>
            <ecNumber evidence="14">2.7.7.2</ecNumber>
        </recommendedName>
        <alternativeName>
            <fullName evidence="14">FAD pyrophosphorylase</fullName>
        </alternativeName>
        <alternativeName>
            <fullName evidence="14">FAD synthase</fullName>
        </alternativeName>
    </domain>
</protein>
<dbReference type="FunFam" id="3.40.50.620:FF:000021">
    <property type="entry name" value="Riboflavin biosynthesis protein"/>
    <property type="match status" value="1"/>
</dbReference>
<keyword evidence="4 14" id="KW-0288">FMN</keyword>
<dbReference type="NCBIfam" id="NF004162">
    <property type="entry name" value="PRK05627.1-5"/>
    <property type="match status" value="1"/>
</dbReference>
<dbReference type="AlphaFoldDB" id="A0A0J8J8I2"/>
<dbReference type="EC" id="2.7.7.2" evidence="14"/>
<evidence type="ECO:0000256" key="12">
    <source>
        <dbReference type="ARBA" id="ARBA00047880"/>
    </source>
</evidence>
<organism evidence="16 17">
    <name type="scientific">Listeria fleischmannii 1991</name>
    <dbReference type="NCBI Taxonomy" id="1430899"/>
    <lineage>
        <taxon>Bacteria</taxon>
        <taxon>Bacillati</taxon>
        <taxon>Bacillota</taxon>
        <taxon>Bacilli</taxon>
        <taxon>Bacillales</taxon>
        <taxon>Listeriaceae</taxon>
        <taxon>Listeria</taxon>
    </lineage>
</organism>
<dbReference type="GO" id="GO:0009398">
    <property type="term" value="P:FMN biosynthetic process"/>
    <property type="evidence" value="ECO:0007669"/>
    <property type="project" value="UniProtKB-UniRule"/>
</dbReference>
<name>A0A0J8J8I2_9LIST</name>
<dbReference type="InterPro" id="IPR002606">
    <property type="entry name" value="Riboflavin_kinase_bac"/>
</dbReference>
<evidence type="ECO:0000256" key="11">
    <source>
        <dbReference type="ARBA" id="ARBA00023268"/>
    </source>
</evidence>
<dbReference type="OrthoDB" id="9803667at2"/>
<comment type="catalytic activity">
    <reaction evidence="13 14">
        <text>FMN + ATP + H(+) = FAD + diphosphate</text>
        <dbReference type="Rhea" id="RHEA:17237"/>
        <dbReference type="ChEBI" id="CHEBI:15378"/>
        <dbReference type="ChEBI" id="CHEBI:30616"/>
        <dbReference type="ChEBI" id="CHEBI:33019"/>
        <dbReference type="ChEBI" id="CHEBI:57692"/>
        <dbReference type="ChEBI" id="CHEBI:58210"/>
        <dbReference type="EC" id="2.7.7.2"/>
    </reaction>
</comment>
<dbReference type="Gene3D" id="2.40.30.30">
    <property type="entry name" value="Riboflavin kinase-like"/>
    <property type="match status" value="1"/>
</dbReference>
<keyword evidence="3 14" id="KW-0285">Flavoprotein</keyword>
<dbReference type="NCBIfam" id="TIGR00083">
    <property type="entry name" value="ribF"/>
    <property type="match status" value="1"/>
</dbReference>
<evidence type="ECO:0000259" key="15">
    <source>
        <dbReference type="SMART" id="SM00904"/>
    </source>
</evidence>
<evidence type="ECO:0000256" key="14">
    <source>
        <dbReference type="PIRNR" id="PIRNR004491"/>
    </source>
</evidence>
<comment type="similarity">
    <text evidence="14">Belongs to the ribF family.</text>
</comment>
<evidence type="ECO:0000256" key="2">
    <source>
        <dbReference type="ARBA" id="ARBA00005201"/>
    </source>
</evidence>
<dbReference type="PATRIC" id="fig|1430899.3.peg.783"/>
<dbReference type="Gene3D" id="3.40.50.620">
    <property type="entry name" value="HUPs"/>
    <property type="match status" value="1"/>
</dbReference>